<name>A0A5C6YUV1_9FLAO</name>
<proteinExistence type="predicted"/>
<dbReference type="Proteomes" id="UP000321497">
    <property type="component" value="Unassembled WGS sequence"/>
</dbReference>
<organism evidence="1 2">
    <name type="scientific">Aequorivita antarctica</name>
    <dbReference type="NCBI Taxonomy" id="153266"/>
    <lineage>
        <taxon>Bacteria</taxon>
        <taxon>Pseudomonadati</taxon>
        <taxon>Bacteroidota</taxon>
        <taxon>Flavobacteriia</taxon>
        <taxon>Flavobacteriales</taxon>
        <taxon>Flavobacteriaceae</taxon>
        <taxon>Aequorivita</taxon>
    </lineage>
</organism>
<dbReference type="EMBL" id="VORT01000020">
    <property type="protein sequence ID" value="TXD71373.1"/>
    <property type="molecule type" value="Genomic_DNA"/>
</dbReference>
<reference evidence="1 2" key="1">
    <citation type="submission" date="2019-08" db="EMBL/GenBank/DDBJ databases">
        <title>Genome of Aequorivita antarctica SW49 (type strain).</title>
        <authorList>
            <person name="Bowman J.P."/>
        </authorList>
    </citation>
    <scope>NUCLEOTIDE SEQUENCE [LARGE SCALE GENOMIC DNA]</scope>
    <source>
        <strain evidence="1 2">SW49</strain>
    </source>
</reference>
<comment type="caution">
    <text evidence="1">The sequence shown here is derived from an EMBL/GenBank/DDBJ whole genome shotgun (WGS) entry which is preliminary data.</text>
</comment>
<accession>A0A5C6YUV1</accession>
<evidence type="ECO:0000313" key="1">
    <source>
        <dbReference type="EMBL" id="TXD71373.1"/>
    </source>
</evidence>
<sequence>MSKTVSNIVLAIAGLKVVNSIIVILSGIGANIELTFSKCPIIAHWRAGACTERSRSGKRVYLL</sequence>
<evidence type="ECO:0000313" key="2">
    <source>
        <dbReference type="Proteomes" id="UP000321497"/>
    </source>
</evidence>
<keyword evidence="2" id="KW-1185">Reference proteome</keyword>
<dbReference type="AlphaFoldDB" id="A0A5C6YUV1"/>
<gene>
    <name evidence="1" type="ORF">ESU54_17160</name>
</gene>
<protein>
    <submittedName>
        <fullName evidence="1">Uncharacterized protein</fullName>
    </submittedName>
</protein>